<dbReference type="InterPro" id="IPR002048">
    <property type="entry name" value="EF_hand_dom"/>
</dbReference>
<evidence type="ECO:0000259" key="3">
    <source>
        <dbReference type="PROSITE" id="PS50222"/>
    </source>
</evidence>
<gene>
    <name evidence="5" type="primary">LOC101854811</name>
</gene>
<feature type="compositionally biased region" description="Basic and acidic residues" evidence="2">
    <location>
        <begin position="108"/>
        <end position="122"/>
    </location>
</feature>
<feature type="compositionally biased region" description="Low complexity" evidence="2">
    <location>
        <begin position="152"/>
        <end position="186"/>
    </location>
</feature>
<keyword evidence="4" id="KW-1185">Reference proteome</keyword>
<evidence type="ECO:0000256" key="1">
    <source>
        <dbReference type="ARBA" id="ARBA00022837"/>
    </source>
</evidence>
<dbReference type="PROSITE" id="PS00018">
    <property type="entry name" value="EF_HAND_1"/>
    <property type="match status" value="2"/>
</dbReference>
<dbReference type="SMART" id="SM00054">
    <property type="entry name" value="EFh"/>
    <property type="match status" value="2"/>
</dbReference>
<organism evidence="4 5">
    <name type="scientific">Aplysia californica</name>
    <name type="common">California sea hare</name>
    <dbReference type="NCBI Taxonomy" id="6500"/>
    <lineage>
        <taxon>Eukaryota</taxon>
        <taxon>Metazoa</taxon>
        <taxon>Spiralia</taxon>
        <taxon>Lophotrochozoa</taxon>
        <taxon>Mollusca</taxon>
        <taxon>Gastropoda</taxon>
        <taxon>Heterobranchia</taxon>
        <taxon>Euthyneura</taxon>
        <taxon>Tectipleura</taxon>
        <taxon>Aplysiida</taxon>
        <taxon>Aplysioidea</taxon>
        <taxon>Aplysiidae</taxon>
        <taxon>Aplysia</taxon>
    </lineage>
</organism>
<name>A0ABM1A4Y7_APLCA</name>
<dbReference type="Pfam" id="PF13499">
    <property type="entry name" value="EF-hand_7"/>
    <property type="match status" value="1"/>
</dbReference>
<evidence type="ECO:0000313" key="5">
    <source>
        <dbReference type="RefSeq" id="XP_012940923.1"/>
    </source>
</evidence>
<evidence type="ECO:0000256" key="2">
    <source>
        <dbReference type="SAM" id="MobiDB-lite"/>
    </source>
</evidence>
<feature type="compositionally biased region" description="Polar residues" evidence="2">
    <location>
        <begin position="187"/>
        <end position="211"/>
    </location>
</feature>
<feature type="region of interest" description="Disordered" evidence="2">
    <location>
        <begin position="108"/>
        <end position="211"/>
    </location>
</feature>
<sequence>MKQQNLRLIDLFRSLDVNHDNAISKQELRNGFLSLNMQLPEGVFGSAFSKLDLNSNGIIDIDELKNAHRRVLRQTMLMMVRSKSNDENEGYGDLLHEFQKLVREAANKRKLPKQKEEPEEQGKAATPGRRTTTRRPTLSARRVSSINQSPITAQASSQSTEAARALDVPASQSQSSATRRLSSATSKNQMAENANDFSLNLGSPGRQDQSS</sequence>
<accession>A0ABM1A4Y7</accession>
<proteinExistence type="predicted"/>
<feature type="compositionally biased region" description="Low complexity" evidence="2">
    <location>
        <begin position="124"/>
        <end position="142"/>
    </location>
</feature>
<dbReference type="SUPFAM" id="SSF47473">
    <property type="entry name" value="EF-hand"/>
    <property type="match status" value="1"/>
</dbReference>
<dbReference type="RefSeq" id="XP_012940923.1">
    <property type="nucleotide sequence ID" value="XM_013085469.2"/>
</dbReference>
<feature type="domain" description="EF-hand" evidence="3">
    <location>
        <begin position="3"/>
        <end position="38"/>
    </location>
</feature>
<dbReference type="GeneID" id="101854811"/>
<feature type="domain" description="EF-hand" evidence="3">
    <location>
        <begin position="39"/>
        <end position="74"/>
    </location>
</feature>
<keyword evidence="1" id="KW-0106">Calcium</keyword>
<dbReference type="CDD" id="cd00051">
    <property type="entry name" value="EFh"/>
    <property type="match status" value="1"/>
</dbReference>
<protein>
    <submittedName>
        <fullName evidence="5">Uncharacterized protein LOC101854811</fullName>
    </submittedName>
</protein>
<dbReference type="InterPro" id="IPR011992">
    <property type="entry name" value="EF-hand-dom_pair"/>
</dbReference>
<evidence type="ECO:0000313" key="4">
    <source>
        <dbReference type="Proteomes" id="UP000694888"/>
    </source>
</evidence>
<dbReference type="Gene3D" id="1.10.238.10">
    <property type="entry name" value="EF-hand"/>
    <property type="match status" value="1"/>
</dbReference>
<reference evidence="5" key="1">
    <citation type="submission" date="2025-08" db="UniProtKB">
        <authorList>
            <consortium name="RefSeq"/>
        </authorList>
    </citation>
    <scope>IDENTIFICATION</scope>
</reference>
<dbReference type="Proteomes" id="UP000694888">
    <property type="component" value="Unplaced"/>
</dbReference>
<dbReference type="InterPro" id="IPR018247">
    <property type="entry name" value="EF_Hand_1_Ca_BS"/>
</dbReference>
<dbReference type="PROSITE" id="PS50222">
    <property type="entry name" value="EF_HAND_2"/>
    <property type="match status" value="2"/>
</dbReference>